<evidence type="ECO:0000256" key="1">
    <source>
        <dbReference type="ARBA" id="ARBA00022491"/>
    </source>
</evidence>
<evidence type="ECO:0000313" key="7">
    <source>
        <dbReference type="EMBL" id="TWP37016.1"/>
    </source>
</evidence>
<dbReference type="InterPro" id="IPR050109">
    <property type="entry name" value="HTH-type_TetR-like_transc_reg"/>
</dbReference>
<name>A0A563E3A9_9MICO</name>
<dbReference type="PANTHER" id="PTHR30055">
    <property type="entry name" value="HTH-TYPE TRANSCRIPTIONAL REGULATOR RUTR"/>
    <property type="match status" value="1"/>
</dbReference>
<protein>
    <submittedName>
        <fullName evidence="7">TetR family transcriptional regulator</fullName>
    </submittedName>
</protein>
<keyword evidence="2" id="KW-0805">Transcription regulation</keyword>
<dbReference type="GO" id="GO:0003700">
    <property type="term" value="F:DNA-binding transcription factor activity"/>
    <property type="evidence" value="ECO:0007669"/>
    <property type="project" value="TreeGrafter"/>
</dbReference>
<dbReference type="Gene3D" id="1.10.357.10">
    <property type="entry name" value="Tetracycline Repressor, domain 2"/>
    <property type="match status" value="1"/>
</dbReference>
<dbReference type="GO" id="GO:0000976">
    <property type="term" value="F:transcription cis-regulatory region binding"/>
    <property type="evidence" value="ECO:0007669"/>
    <property type="project" value="TreeGrafter"/>
</dbReference>
<feature type="DNA-binding region" description="H-T-H motif" evidence="5">
    <location>
        <begin position="32"/>
        <end position="51"/>
    </location>
</feature>
<gene>
    <name evidence="7" type="ORF">FGL98_08155</name>
</gene>
<evidence type="ECO:0000256" key="2">
    <source>
        <dbReference type="ARBA" id="ARBA00023015"/>
    </source>
</evidence>
<accession>A0A563E3A9</accession>
<dbReference type="InterPro" id="IPR001647">
    <property type="entry name" value="HTH_TetR"/>
</dbReference>
<dbReference type="Pfam" id="PF13977">
    <property type="entry name" value="TetR_C_6"/>
    <property type="match status" value="1"/>
</dbReference>
<organism evidence="7 8">
    <name type="scientific">Leekyejoonella antrihumi</name>
    <dbReference type="NCBI Taxonomy" id="1660198"/>
    <lineage>
        <taxon>Bacteria</taxon>
        <taxon>Bacillati</taxon>
        <taxon>Actinomycetota</taxon>
        <taxon>Actinomycetes</taxon>
        <taxon>Micrococcales</taxon>
        <taxon>Dermacoccaceae</taxon>
        <taxon>Leekyejoonella</taxon>
    </lineage>
</organism>
<evidence type="ECO:0000256" key="4">
    <source>
        <dbReference type="ARBA" id="ARBA00023163"/>
    </source>
</evidence>
<keyword evidence="3 5" id="KW-0238">DNA-binding</keyword>
<dbReference type="AlphaFoldDB" id="A0A563E3A9"/>
<feature type="domain" description="HTH tetR-type" evidence="6">
    <location>
        <begin position="9"/>
        <end position="69"/>
    </location>
</feature>
<dbReference type="PROSITE" id="PS50977">
    <property type="entry name" value="HTH_TETR_2"/>
    <property type="match status" value="1"/>
</dbReference>
<sequence length="206" mass="22407">MARRRKDAGVRREEILRATAHLIEEHGIALLRVADVAVELDVSPALVVYHFQTKDALIAEALTWAAQQDLDRLALATGGEGSSRDRLFAALAWYAPTGSERGWRLWIENWAAGLREPALRQVGRELDLVWKESLTEIIQAGVAEGDFVTADARGAAWRITALLDGLAVQAIVHRGVVGREQLTAWSMQAVAAELGLDASLLSPGTP</sequence>
<dbReference type="OrthoDB" id="116659at2"/>
<dbReference type="PANTHER" id="PTHR30055:SF200">
    <property type="entry name" value="HTH-TYPE TRANSCRIPTIONAL REPRESSOR BDCR"/>
    <property type="match status" value="1"/>
</dbReference>
<reference evidence="7 8" key="1">
    <citation type="submission" date="2019-05" db="EMBL/GenBank/DDBJ databases">
        <authorList>
            <person name="Lee S.D."/>
        </authorList>
    </citation>
    <scope>NUCLEOTIDE SEQUENCE [LARGE SCALE GENOMIC DNA]</scope>
    <source>
        <strain evidence="7 8">C5-26</strain>
    </source>
</reference>
<proteinExistence type="predicted"/>
<evidence type="ECO:0000256" key="3">
    <source>
        <dbReference type="ARBA" id="ARBA00023125"/>
    </source>
</evidence>
<comment type="caution">
    <text evidence="7">The sequence shown here is derived from an EMBL/GenBank/DDBJ whole genome shotgun (WGS) entry which is preliminary data.</text>
</comment>
<dbReference type="PRINTS" id="PR00455">
    <property type="entry name" value="HTHTETR"/>
</dbReference>
<dbReference type="InterPro" id="IPR036271">
    <property type="entry name" value="Tet_transcr_reg_TetR-rel_C_sf"/>
</dbReference>
<keyword evidence="1" id="KW-0678">Repressor</keyword>
<dbReference type="SUPFAM" id="SSF46689">
    <property type="entry name" value="Homeodomain-like"/>
    <property type="match status" value="1"/>
</dbReference>
<dbReference type="Pfam" id="PF00440">
    <property type="entry name" value="TetR_N"/>
    <property type="match status" value="1"/>
</dbReference>
<keyword evidence="8" id="KW-1185">Reference proteome</keyword>
<dbReference type="InterPro" id="IPR039538">
    <property type="entry name" value="BetI_C"/>
</dbReference>
<evidence type="ECO:0000256" key="5">
    <source>
        <dbReference type="PROSITE-ProRule" id="PRU00335"/>
    </source>
</evidence>
<evidence type="ECO:0000313" key="8">
    <source>
        <dbReference type="Proteomes" id="UP000320244"/>
    </source>
</evidence>
<reference evidence="7 8" key="2">
    <citation type="submission" date="2019-08" db="EMBL/GenBank/DDBJ databases">
        <title>Jejuicoccus antrihumi gen. nov., sp. nov., a new member of the family Dermacoccaceae isolated from a cave.</title>
        <authorList>
            <person name="Schumann P."/>
            <person name="Kim I.S."/>
        </authorList>
    </citation>
    <scope>NUCLEOTIDE SEQUENCE [LARGE SCALE GENOMIC DNA]</scope>
    <source>
        <strain evidence="7 8">C5-26</strain>
    </source>
</reference>
<evidence type="ECO:0000259" key="6">
    <source>
        <dbReference type="PROSITE" id="PS50977"/>
    </source>
</evidence>
<dbReference type="RefSeq" id="WP_146316258.1">
    <property type="nucleotide sequence ID" value="NZ_VCQV01000008.1"/>
</dbReference>
<dbReference type="InterPro" id="IPR009057">
    <property type="entry name" value="Homeodomain-like_sf"/>
</dbReference>
<dbReference type="EMBL" id="VCQV01000008">
    <property type="protein sequence ID" value="TWP37016.1"/>
    <property type="molecule type" value="Genomic_DNA"/>
</dbReference>
<keyword evidence="4" id="KW-0804">Transcription</keyword>
<dbReference type="Proteomes" id="UP000320244">
    <property type="component" value="Unassembled WGS sequence"/>
</dbReference>
<dbReference type="SUPFAM" id="SSF48498">
    <property type="entry name" value="Tetracyclin repressor-like, C-terminal domain"/>
    <property type="match status" value="1"/>
</dbReference>